<feature type="region of interest" description="Disordered" evidence="6">
    <location>
        <begin position="385"/>
        <end position="412"/>
    </location>
</feature>
<feature type="repeat" description="TPR" evidence="5">
    <location>
        <begin position="160"/>
        <end position="193"/>
    </location>
</feature>
<feature type="region of interest" description="Disordered" evidence="6">
    <location>
        <begin position="295"/>
        <end position="331"/>
    </location>
</feature>
<feature type="domain" description="Cytochrome c-type biogenesis protein H TPR" evidence="8">
    <location>
        <begin position="140"/>
        <end position="264"/>
    </location>
</feature>
<keyword evidence="7" id="KW-0812">Transmembrane</keyword>
<evidence type="ECO:0000313" key="10">
    <source>
        <dbReference type="Proteomes" id="UP000295304"/>
    </source>
</evidence>
<keyword evidence="3" id="KW-0201">Cytochrome c-type biogenesis</keyword>
<dbReference type="Pfam" id="PF23914">
    <property type="entry name" value="TPR_CcmH_CycH"/>
    <property type="match status" value="1"/>
</dbReference>
<proteinExistence type="predicted"/>
<evidence type="ECO:0000256" key="3">
    <source>
        <dbReference type="ARBA" id="ARBA00022748"/>
    </source>
</evidence>
<keyword evidence="4 5" id="KW-0802">TPR repeat</keyword>
<dbReference type="SMART" id="SM00028">
    <property type="entry name" value="TPR"/>
    <property type="match status" value="4"/>
</dbReference>
<dbReference type="GO" id="GO:0017004">
    <property type="term" value="P:cytochrome complex assembly"/>
    <property type="evidence" value="ECO:0007669"/>
    <property type="project" value="UniProtKB-KW"/>
</dbReference>
<sequence>MNMLMISAPILVFMTVGILAVSVLRRAKDGYSRKEYDVAIYKDQLTEVDRDLDRGVLNADQAEAARVEIERRMLGADAGAGASKGRPLSQKAHRVLTAVVVVVVPLGAAALYLDLGKPTLHDLPYAGRHDPAFQQANRLDQLRSMVVQLEEKVQRRPNDQKGVALLGQAYVALGEYEKAVKMYRRLVKLTNRGTEALAAYGEALALAGNGPIPKEAQTVFQEILVRDANDPRPYFYLGMADAQQGRLKAAIDTWMALVKRSPPDARWLPQLASLIGQASKELGVAPPPEILALSQPKLPPFASGGASGGASSGASGPTREQMQAAQNMTPEQRQAFIRSMVDKLAQQLKANPNDLQGWRRLARAYDVLGEKDKAKQARERIAALQKSGAQNQGGGQSRVAPPPGPTREQMQAAQSMTPEQRQAFIRSMVDKLAQQLKANPNDLQGWRRLARAYDVLGEKDKAKEARAKIAVLQGKP</sequence>
<evidence type="ECO:0000256" key="7">
    <source>
        <dbReference type="SAM" id="Phobius"/>
    </source>
</evidence>
<dbReference type="InterPro" id="IPR056413">
    <property type="entry name" value="TPR_CcmH_CycH"/>
</dbReference>
<keyword evidence="10" id="KW-1185">Reference proteome</keyword>
<dbReference type="SUPFAM" id="SSF48452">
    <property type="entry name" value="TPR-like"/>
    <property type="match status" value="1"/>
</dbReference>
<evidence type="ECO:0000256" key="2">
    <source>
        <dbReference type="ARBA" id="ARBA00022737"/>
    </source>
</evidence>
<feature type="compositionally biased region" description="Polar residues" evidence="6">
    <location>
        <begin position="318"/>
        <end position="331"/>
    </location>
</feature>
<evidence type="ECO:0000259" key="8">
    <source>
        <dbReference type="Pfam" id="PF23914"/>
    </source>
</evidence>
<dbReference type="NCBIfam" id="TIGR03142">
    <property type="entry name" value="cytochro_ccmI"/>
    <property type="match status" value="1"/>
</dbReference>
<dbReference type="Gene3D" id="1.25.40.10">
    <property type="entry name" value="Tetratricopeptide repeat domain"/>
    <property type="match status" value="3"/>
</dbReference>
<evidence type="ECO:0000256" key="1">
    <source>
        <dbReference type="ARBA" id="ARBA00004196"/>
    </source>
</evidence>
<protein>
    <submittedName>
        <fullName evidence="9">Cytochrome c-type biogenesis protein CcmH</fullName>
    </submittedName>
</protein>
<keyword evidence="7" id="KW-1133">Transmembrane helix</keyword>
<dbReference type="PROSITE" id="PS50005">
    <property type="entry name" value="TPR"/>
    <property type="match status" value="1"/>
</dbReference>
<dbReference type="AlphaFoldDB" id="A0A4R3JEJ2"/>
<feature type="transmembrane region" description="Helical" evidence="7">
    <location>
        <begin position="6"/>
        <end position="24"/>
    </location>
</feature>
<feature type="transmembrane region" description="Helical" evidence="7">
    <location>
        <begin position="95"/>
        <end position="113"/>
    </location>
</feature>
<evidence type="ECO:0000256" key="6">
    <source>
        <dbReference type="SAM" id="MobiDB-lite"/>
    </source>
</evidence>
<dbReference type="OrthoDB" id="9815847at2"/>
<evidence type="ECO:0000313" key="9">
    <source>
        <dbReference type="EMBL" id="TCS63643.1"/>
    </source>
</evidence>
<reference evidence="9 10" key="1">
    <citation type="submission" date="2019-03" db="EMBL/GenBank/DDBJ databases">
        <title>Genomic Encyclopedia of Type Strains, Phase IV (KMG-IV): sequencing the most valuable type-strain genomes for metagenomic binning, comparative biology and taxonomic classification.</title>
        <authorList>
            <person name="Goeker M."/>
        </authorList>
    </citation>
    <scope>NUCLEOTIDE SEQUENCE [LARGE SCALE GENOMIC DNA]</scope>
    <source>
        <strain evidence="9 10">DSM 101688</strain>
    </source>
</reference>
<dbReference type="Proteomes" id="UP000295304">
    <property type="component" value="Unassembled WGS sequence"/>
</dbReference>
<dbReference type="InterPro" id="IPR017560">
    <property type="entry name" value="Cyt_c_biogenesis_CcmI"/>
</dbReference>
<keyword evidence="7" id="KW-0472">Membrane</keyword>
<dbReference type="InterPro" id="IPR011990">
    <property type="entry name" value="TPR-like_helical_dom_sf"/>
</dbReference>
<organism evidence="9 10">
    <name type="scientific">Varunaivibrio sulfuroxidans</name>
    <dbReference type="NCBI Taxonomy" id="1773489"/>
    <lineage>
        <taxon>Bacteria</taxon>
        <taxon>Pseudomonadati</taxon>
        <taxon>Pseudomonadota</taxon>
        <taxon>Alphaproteobacteria</taxon>
        <taxon>Rhodospirillales</taxon>
        <taxon>Magnetovibrionaceae</taxon>
        <taxon>Varunaivibrio</taxon>
    </lineage>
</organism>
<dbReference type="RefSeq" id="WP_132938604.1">
    <property type="nucleotide sequence ID" value="NZ_CP119676.1"/>
</dbReference>
<dbReference type="InterPro" id="IPR051263">
    <property type="entry name" value="C-type_cytochrome_biogenesis"/>
</dbReference>
<dbReference type="GO" id="GO:0005886">
    <property type="term" value="C:plasma membrane"/>
    <property type="evidence" value="ECO:0007669"/>
    <property type="project" value="TreeGrafter"/>
</dbReference>
<comment type="caution">
    <text evidence="9">The sequence shown here is derived from an EMBL/GenBank/DDBJ whole genome shotgun (WGS) entry which is preliminary data.</text>
</comment>
<evidence type="ECO:0000256" key="5">
    <source>
        <dbReference type="PROSITE-ProRule" id="PRU00339"/>
    </source>
</evidence>
<accession>A0A4R3JEJ2</accession>
<dbReference type="PANTHER" id="PTHR47870">
    <property type="entry name" value="CYTOCHROME C-TYPE BIOGENESIS PROTEIN CCMH"/>
    <property type="match status" value="1"/>
</dbReference>
<comment type="subcellular location">
    <subcellularLocation>
        <location evidence="1">Cell envelope</location>
    </subcellularLocation>
</comment>
<gene>
    <name evidence="9" type="ORF">EDD55_103266</name>
</gene>
<dbReference type="InterPro" id="IPR019734">
    <property type="entry name" value="TPR_rpt"/>
</dbReference>
<name>A0A4R3JEJ2_9PROT</name>
<keyword evidence="2" id="KW-0677">Repeat</keyword>
<evidence type="ECO:0000256" key="4">
    <source>
        <dbReference type="ARBA" id="ARBA00022803"/>
    </source>
</evidence>
<dbReference type="GO" id="GO:0030313">
    <property type="term" value="C:cell envelope"/>
    <property type="evidence" value="ECO:0007669"/>
    <property type="project" value="UniProtKB-SubCell"/>
</dbReference>
<dbReference type="EMBL" id="SLZW01000003">
    <property type="protein sequence ID" value="TCS63643.1"/>
    <property type="molecule type" value="Genomic_DNA"/>
</dbReference>
<dbReference type="PANTHER" id="PTHR47870:SF4">
    <property type="entry name" value="CYTOCHROME C-TYPE BIOGENESIS PROTEIN CYCH"/>
    <property type="match status" value="1"/>
</dbReference>